<protein>
    <submittedName>
        <fullName evidence="3">Uncharacterized protein</fullName>
    </submittedName>
</protein>
<name>A0ABW7HUC1_9ACTN</name>
<evidence type="ECO:0000313" key="4">
    <source>
        <dbReference type="Proteomes" id="UP001607069"/>
    </source>
</evidence>
<comment type="caution">
    <text evidence="3">The sequence shown here is derived from an EMBL/GenBank/DDBJ whole genome shotgun (WGS) entry which is preliminary data.</text>
</comment>
<feature type="compositionally biased region" description="Low complexity" evidence="2">
    <location>
        <begin position="1"/>
        <end position="19"/>
    </location>
</feature>
<evidence type="ECO:0000256" key="2">
    <source>
        <dbReference type="SAM" id="MobiDB-lite"/>
    </source>
</evidence>
<proteinExistence type="predicted"/>
<dbReference type="RefSeq" id="WP_279949027.1">
    <property type="nucleotide sequence ID" value="NZ_BAABEN010000001.1"/>
</dbReference>
<evidence type="ECO:0000313" key="3">
    <source>
        <dbReference type="EMBL" id="MFH0249452.1"/>
    </source>
</evidence>
<keyword evidence="1" id="KW-0175">Coiled coil</keyword>
<dbReference type="Proteomes" id="UP001607069">
    <property type="component" value="Unassembled WGS sequence"/>
</dbReference>
<sequence length="67" mass="7316">MGLFRRTTSARSAYTTEATTDPETGRPAIGLRSGMTGGHIVSLHATREEAEQAADRLAAQWDTLRRN</sequence>
<accession>A0ABW7HUC1</accession>
<keyword evidence="4" id="KW-1185">Reference proteome</keyword>
<dbReference type="EMBL" id="JBIHMK010000050">
    <property type="protein sequence ID" value="MFH0249452.1"/>
    <property type="molecule type" value="Genomic_DNA"/>
</dbReference>
<evidence type="ECO:0000256" key="1">
    <source>
        <dbReference type="SAM" id="Coils"/>
    </source>
</evidence>
<feature type="region of interest" description="Disordered" evidence="2">
    <location>
        <begin position="1"/>
        <end position="35"/>
    </location>
</feature>
<organism evidence="3 4">
    <name type="scientific">Streptomyces chitinivorans</name>
    <dbReference type="NCBI Taxonomy" id="1257027"/>
    <lineage>
        <taxon>Bacteria</taxon>
        <taxon>Bacillati</taxon>
        <taxon>Actinomycetota</taxon>
        <taxon>Actinomycetes</taxon>
        <taxon>Kitasatosporales</taxon>
        <taxon>Streptomycetaceae</taxon>
        <taxon>Streptomyces</taxon>
    </lineage>
</organism>
<gene>
    <name evidence="3" type="ORF">ACG5V6_14655</name>
</gene>
<reference evidence="3 4" key="1">
    <citation type="submission" date="2024-10" db="EMBL/GenBank/DDBJ databases">
        <authorList>
            <person name="Cho J.-C."/>
        </authorList>
    </citation>
    <scope>NUCLEOTIDE SEQUENCE [LARGE SCALE GENOMIC DNA]</scope>
    <source>
        <strain evidence="3 4">KCTC29696</strain>
    </source>
</reference>
<feature type="coiled-coil region" evidence="1">
    <location>
        <begin position="40"/>
        <end position="67"/>
    </location>
</feature>